<dbReference type="CDD" id="cd06577">
    <property type="entry name" value="PASTA_pknB"/>
    <property type="match status" value="1"/>
</dbReference>
<dbReference type="InterPro" id="IPR000719">
    <property type="entry name" value="Prot_kinase_dom"/>
</dbReference>
<comment type="catalytic activity">
    <reaction evidence="8">
        <text>L-seryl-[protein] + ATP = O-phospho-L-seryl-[protein] + ADP + H(+)</text>
        <dbReference type="Rhea" id="RHEA:17989"/>
        <dbReference type="Rhea" id="RHEA-COMP:9863"/>
        <dbReference type="Rhea" id="RHEA-COMP:11604"/>
        <dbReference type="ChEBI" id="CHEBI:15378"/>
        <dbReference type="ChEBI" id="CHEBI:29999"/>
        <dbReference type="ChEBI" id="CHEBI:30616"/>
        <dbReference type="ChEBI" id="CHEBI:83421"/>
        <dbReference type="ChEBI" id="CHEBI:456216"/>
        <dbReference type="EC" id="2.7.11.1"/>
    </reaction>
</comment>
<feature type="compositionally biased region" description="Pro residues" evidence="10">
    <location>
        <begin position="302"/>
        <end position="323"/>
    </location>
</feature>
<dbReference type="InterPro" id="IPR011042">
    <property type="entry name" value="6-blade_b-propeller_TolB-like"/>
</dbReference>
<dbReference type="SUPFAM" id="SSF56112">
    <property type="entry name" value="Protein kinase-like (PK-like)"/>
    <property type="match status" value="1"/>
</dbReference>
<dbReference type="InterPro" id="IPR015943">
    <property type="entry name" value="WD40/YVTN_repeat-like_dom_sf"/>
</dbReference>
<dbReference type="InterPro" id="IPR011009">
    <property type="entry name" value="Kinase-like_dom_sf"/>
</dbReference>
<evidence type="ECO:0000256" key="4">
    <source>
        <dbReference type="ARBA" id="ARBA00022741"/>
    </source>
</evidence>
<sequence>MADVPSHVTPLEATDPERIGRYPLTGRLGTGGMGTVYLGHTEDGRPVAVKAIRREFAQEPAFRARFLREAQAARRVARFCTAEVLDVNTEGSEPYLVTEFIDGPSLSAHVREHGPLPPAELERLAVAVASALTAIHSANLIHRDLKPGNILLSPSGARVIDFGIARALETTTMHTREGGIVGTPAFMSPEQALGHPLTPAADIYAWGGVVLYAATGRMPYGEAATPVVLYRVVHDEPDFSGMDSAMLALVRRAMSKDPAARPTAGALLLRLAEGVSPSDPRPDPGPGRGMSPLGAATLVPAAPAPRTPAPPSVPPLSQPPPGRTPQTPAGPSEPSGTSSPPPEDRDPARTSDLPPGAWSGPAETPGRPPGTWNPSGPSPAPTAGPARGTHRPVAVLLTALGSLVLLAAVVTTSLLLGPLRPGSGEDDPGAGGGDGGTLTATPSGASTATPAGGPVTLADYRGRVAVEITDELRRRGLEVRTTTQESGTTRRGLVLGTEPAAGHEVSPGGTVTLSVGDGSLPEAAGWRVFKRYAADSSTNVSPIVVVDPTGNERLLGLGDNPVLSPDASRVAYTNADGEITSVRTDGTDSRQVSDEPDGSSDSPAFSPDGATIAYARNIGGVYAVNADGSGNRRRLATVSDAYELAWSTSNQIVLRRGDDQSIYVLSVGDGNLRRLAGSPVPGAGAVEPAWSPDGGTVAFGVSTGGGIYLVNADGSGLRQAAGPGSWHPSWSPQGSLVYVQDDGAARFFGANGTMRMMNPDGTGDRQLDGRLASGPVRWATAP</sequence>
<evidence type="ECO:0000256" key="3">
    <source>
        <dbReference type="ARBA" id="ARBA00022679"/>
    </source>
</evidence>
<evidence type="ECO:0000256" key="2">
    <source>
        <dbReference type="ARBA" id="ARBA00022527"/>
    </source>
</evidence>
<dbReference type="SMART" id="SM00220">
    <property type="entry name" value="S_TKc"/>
    <property type="match status" value="1"/>
</dbReference>
<gene>
    <name evidence="13" type="ORF">Ga0074812_12788</name>
</gene>
<proteinExistence type="predicted"/>
<evidence type="ECO:0000256" key="5">
    <source>
        <dbReference type="ARBA" id="ARBA00022777"/>
    </source>
</evidence>
<evidence type="ECO:0000256" key="8">
    <source>
        <dbReference type="ARBA" id="ARBA00048679"/>
    </source>
</evidence>
<dbReference type="GO" id="GO:0004674">
    <property type="term" value="F:protein serine/threonine kinase activity"/>
    <property type="evidence" value="ECO:0007669"/>
    <property type="project" value="UniProtKB-KW"/>
</dbReference>
<dbReference type="Pfam" id="PF07676">
    <property type="entry name" value="PD40"/>
    <property type="match status" value="1"/>
</dbReference>
<feature type="domain" description="PASTA" evidence="12">
    <location>
        <begin position="453"/>
        <end position="517"/>
    </location>
</feature>
<evidence type="ECO:0000259" key="11">
    <source>
        <dbReference type="PROSITE" id="PS50011"/>
    </source>
</evidence>
<feature type="compositionally biased region" description="Low complexity" evidence="10">
    <location>
        <begin position="289"/>
        <end position="301"/>
    </location>
</feature>
<dbReference type="EC" id="2.7.11.1" evidence="1"/>
<evidence type="ECO:0000313" key="13">
    <source>
        <dbReference type="EMBL" id="CUU59411.1"/>
    </source>
</evidence>
<dbReference type="PANTHER" id="PTHR43289:SF34">
    <property type="entry name" value="SERINE_THREONINE-PROTEIN KINASE YBDM-RELATED"/>
    <property type="match status" value="1"/>
</dbReference>
<dbReference type="GO" id="GO:0005524">
    <property type="term" value="F:ATP binding"/>
    <property type="evidence" value="ECO:0007669"/>
    <property type="project" value="UniProtKB-UniRule"/>
</dbReference>
<evidence type="ECO:0000256" key="7">
    <source>
        <dbReference type="ARBA" id="ARBA00047899"/>
    </source>
</evidence>
<evidence type="ECO:0000256" key="6">
    <source>
        <dbReference type="ARBA" id="ARBA00022840"/>
    </source>
</evidence>
<name>A0A0S4QV86_9ACTN</name>
<dbReference type="EMBL" id="FAOZ01000027">
    <property type="protein sequence ID" value="CUU59411.1"/>
    <property type="molecule type" value="Genomic_DNA"/>
</dbReference>
<comment type="catalytic activity">
    <reaction evidence="7">
        <text>L-threonyl-[protein] + ATP = O-phospho-L-threonyl-[protein] + ADP + H(+)</text>
        <dbReference type="Rhea" id="RHEA:46608"/>
        <dbReference type="Rhea" id="RHEA-COMP:11060"/>
        <dbReference type="Rhea" id="RHEA-COMP:11605"/>
        <dbReference type="ChEBI" id="CHEBI:15378"/>
        <dbReference type="ChEBI" id="CHEBI:30013"/>
        <dbReference type="ChEBI" id="CHEBI:30616"/>
        <dbReference type="ChEBI" id="CHEBI:61977"/>
        <dbReference type="ChEBI" id="CHEBI:456216"/>
        <dbReference type="EC" id="2.7.11.1"/>
    </reaction>
</comment>
<keyword evidence="6 9" id="KW-0067">ATP-binding</keyword>
<feature type="region of interest" description="Disordered" evidence="10">
    <location>
        <begin position="419"/>
        <end position="456"/>
    </location>
</feature>
<keyword evidence="3" id="KW-0808">Transferase</keyword>
<dbReference type="PANTHER" id="PTHR43289">
    <property type="entry name" value="MITOGEN-ACTIVATED PROTEIN KINASE KINASE KINASE 20-RELATED"/>
    <property type="match status" value="1"/>
</dbReference>
<dbReference type="PROSITE" id="PS50011">
    <property type="entry name" value="PROTEIN_KINASE_DOM"/>
    <property type="match status" value="1"/>
</dbReference>
<evidence type="ECO:0000256" key="10">
    <source>
        <dbReference type="SAM" id="MobiDB-lite"/>
    </source>
</evidence>
<dbReference type="Proteomes" id="UP000198802">
    <property type="component" value="Unassembled WGS sequence"/>
</dbReference>
<dbReference type="PROSITE" id="PS00107">
    <property type="entry name" value="PROTEIN_KINASE_ATP"/>
    <property type="match status" value="1"/>
</dbReference>
<dbReference type="AlphaFoldDB" id="A0A0S4QV86"/>
<feature type="region of interest" description="Disordered" evidence="10">
    <location>
        <begin position="580"/>
        <end position="607"/>
    </location>
</feature>
<protein>
    <recommendedName>
        <fullName evidence="1">non-specific serine/threonine protein kinase</fullName>
        <ecNumber evidence="1">2.7.11.1</ecNumber>
    </recommendedName>
</protein>
<evidence type="ECO:0000259" key="12">
    <source>
        <dbReference type="PROSITE" id="PS51178"/>
    </source>
</evidence>
<feature type="compositionally biased region" description="Low complexity" evidence="10">
    <location>
        <begin position="437"/>
        <end position="454"/>
    </location>
</feature>
<dbReference type="Gene3D" id="3.30.10.20">
    <property type="match status" value="1"/>
</dbReference>
<dbReference type="InterPro" id="IPR005543">
    <property type="entry name" value="PASTA_dom"/>
</dbReference>
<dbReference type="Gene3D" id="2.130.10.10">
    <property type="entry name" value="YVTN repeat-like/Quinoprotein amine dehydrogenase"/>
    <property type="match status" value="1"/>
</dbReference>
<dbReference type="Gene3D" id="2.120.10.30">
    <property type="entry name" value="TolB, C-terminal domain"/>
    <property type="match status" value="1"/>
</dbReference>
<evidence type="ECO:0000256" key="9">
    <source>
        <dbReference type="PROSITE-ProRule" id="PRU10141"/>
    </source>
</evidence>
<feature type="domain" description="Protein kinase" evidence="11">
    <location>
        <begin position="22"/>
        <end position="275"/>
    </location>
</feature>
<dbReference type="RefSeq" id="WP_091283487.1">
    <property type="nucleotide sequence ID" value="NZ_FAOZ01000027.1"/>
</dbReference>
<dbReference type="Pfam" id="PF00069">
    <property type="entry name" value="Pkinase"/>
    <property type="match status" value="1"/>
</dbReference>
<dbReference type="Gene3D" id="1.10.510.10">
    <property type="entry name" value="Transferase(Phosphotransferase) domain 1"/>
    <property type="match status" value="1"/>
</dbReference>
<organism evidence="13 14">
    <name type="scientific">Parafrankia irregularis</name>
    <dbReference type="NCBI Taxonomy" id="795642"/>
    <lineage>
        <taxon>Bacteria</taxon>
        <taxon>Bacillati</taxon>
        <taxon>Actinomycetota</taxon>
        <taxon>Actinomycetes</taxon>
        <taxon>Frankiales</taxon>
        <taxon>Frankiaceae</taxon>
        <taxon>Parafrankia</taxon>
    </lineage>
</organism>
<evidence type="ECO:0000313" key="14">
    <source>
        <dbReference type="Proteomes" id="UP000198802"/>
    </source>
</evidence>
<feature type="binding site" evidence="9">
    <location>
        <position position="50"/>
    </location>
    <ligand>
        <name>ATP</name>
        <dbReference type="ChEBI" id="CHEBI:30616"/>
    </ligand>
</feature>
<keyword evidence="2 13" id="KW-0723">Serine/threonine-protein kinase</keyword>
<dbReference type="SUPFAM" id="SSF69304">
    <property type="entry name" value="Tricorn protease N-terminal domain"/>
    <property type="match status" value="1"/>
</dbReference>
<dbReference type="Pfam" id="PF03793">
    <property type="entry name" value="PASTA"/>
    <property type="match status" value="1"/>
</dbReference>
<reference evidence="14" key="1">
    <citation type="submission" date="2015-11" db="EMBL/GenBank/DDBJ databases">
        <authorList>
            <person name="Varghese N."/>
        </authorList>
    </citation>
    <scope>NUCLEOTIDE SEQUENCE [LARGE SCALE GENOMIC DNA]</scope>
    <source>
        <strain evidence="14">DSM 45899</strain>
    </source>
</reference>
<dbReference type="CDD" id="cd14014">
    <property type="entry name" value="STKc_PknB_like"/>
    <property type="match status" value="1"/>
</dbReference>
<keyword evidence="5 13" id="KW-0418">Kinase</keyword>
<dbReference type="InterPro" id="IPR011659">
    <property type="entry name" value="WD40"/>
</dbReference>
<evidence type="ECO:0000256" key="1">
    <source>
        <dbReference type="ARBA" id="ARBA00012513"/>
    </source>
</evidence>
<dbReference type="SMART" id="SM00740">
    <property type="entry name" value="PASTA"/>
    <property type="match status" value="1"/>
</dbReference>
<feature type="region of interest" description="Disordered" evidence="10">
    <location>
        <begin position="274"/>
        <end position="388"/>
    </location>
</feature>
<dbReference type="Gene3D" id="3.30.200.20">
    <property type="entry name" value="Phosphorylase Kinase, domain 1"/>
    <property type="match status" value="1"/>
</dbReference>
<dbReference type="PROSITE" id="PS00108">
    <property type="entry name" value="PROTEIN_KINASE_ST"/>
    <property type="match status" value="1"/>
</dbReference>
<accession>A0A0S4QV86</accession>
<dbReference type="InterPro" id="IPR008271">
    <property type="entry name" value="Ser/Thr_kinase_AS"/>
</dbReference>
<dbReference type="InterPro" id="IPR017441">
    <property type="entry name" value="Protein_kinase_ATP_BS"/>
</dbReference>
<feature type="compositionally biased region" description="Low complexity" evidence="10">
    <location>
        <begin position="327"/>
        <end position="338"/>
    </location>
</feature>
<keyword evidence="14" id="KW-1185">Reference proteome</keyword>
<keyword evidence="4 9" id="KW-0547">Nucleotide-binding</keyword>
<dbReference type="PROSITE" id="PS51178">
    <property type="entry name" value="PASTA"/>
    <property type="match status" value="1"/>
</dbReference>